<accession>E1JWS2</accession>
<dbReference type="InterPro" id="IPR046342">
    <property type="entry name" value="CBS_dom_sf"/>
</dbReference>
<feature type="domain" description="CBS" evidence="3">
    <location>
        <begin position="93"/>
        <end position="152"/>
    </location>
</feature>
<keyword evidence="5" id="KW-1185">Reference proteome</keyword>
<reference evidence="4 5" key="1">
    <citation type="submission" date="2010-08" db="EMBL/GenBank/DDBJ databases">
        <title>The draft genome of Desulfovibrio fructosovorans JJ.</title>
        <authorList>
            <consortium name="US DOE Joint Genome Institute (JGI-PGF)"/>
            <person name="Lucas S."/>
            <person name="Copeland A."/>
            <person name="Lapidus A."/>
            <person name="Cheng J.-F."/>
            <person name="Bruce D."/>
            <person name="Goodwin L."/>
            <person name="Pitluck S."/>
            <person name="Land M.L."/>
            <person name="Hauser L."/>
            <person name="Chang Y.-J."/>
            <person name="Jeffries C."/>
            <person name="Wall J.D."/>
            <person name="Stahl D.A."/>
            <person name="Arkin A.P."/>
            <person name="Dehal P."/>
            <person name="Stolyar S.M."/>
            <person name="Hazen T.C."/>
            <person name="Woyke T.J."/>
        </authorList>
    </citation>
    <scope>NUCLEOTIDE SEQUENCE [LARGE SCALE GENOMIC DNA]</scope>
    <source>
        <strain evidence="4 5">JJ</strain>
    </source>
</reference>
<sequence>MRIRNMMHKSLAVIGPDVDFAALLAAYRQMESRLVYVVDKDGKLLGVISSYDILRVMFPFYLDSNLVKALPDDESVLRQAFSACKGQPAADIMTTDFAAVTPDALFLEAEALIAERGVNVLPVIDDEGRLVGEVSRRAILKYLAERCGLEDEA</sequence>
<dbReference type="RefSeq" id="WP_005993592.1">
    <property type="nucleotide sequence ID" value="NZ_AECZ01000012.1"/>
</dbReference>
<dbReference type="Pfam" id="PF00571">
    <property type="entry name" value="CBS"/>
    <property type="match status" value="2"/>
</dbReference>
<dbReference type="InterPro" id="IPR051257">
    <property type="entry name" value="Diverse_CBS-Domain"/>
</dbReference>
<evidence type="ECO:0000313" key="5">
    <source>
        <dbReference type="Proteomes" id="UP000006250"/>
    </source>
</evidence>
<dbReference type="Gene3D" id="3.10.580.10">
    <property type="entry name" value="CBS-domain"/>
    <property type="match status" value="1"/>
</dbReference>
<dbReference type="InterPro" id="IPR000644">
    <property type="entry name" value="CBS_dom"/>
</dbReference>
<dbReference type="SUPFAM" id="SSF54631">
    <property type="entry name" value="CBS-domain pair"/>
    <property type="match status" value="1"/>
</dbReference>
<dbReference type="PANTHER" id="PTHR43080">
    <property type="entry name" value="CBS DOMAIN-CONTAINING PROTEIN CBSX3, MITOCHONDRIAL"/>
    <property type="match status" value="1"/>
</dbReference>
<gene>
    <name evidence="4" type="ORF">DesfrDRAFT_2071</name>
</gene>
<comment type="caution">
    <text evidence="4">The sequence shown here is derived from an EMBL/GenBank/DDBJ whole genome shotgun (WGS) entry which is preliminary data.</text>
</comment>
<protein>
    <submittedName>
        <fullName evidence="4">CBS domain containing protein</fullName>
    </submittedName>
</protein>
<dbReference type="OrthoDB" id="5454570at2"/>
<dbReference type="eggNOG" id="COG0517">
    <property type="taxonomic scope" value="Bacteria"/>
</dbReference>
<dbReference type="AlphaFoldDB" id="E1JWS2"/>
<dbReference type="PANTHER" id="PTHR43080:SF2">
    <property type="entry name" value="CBS DOMAIN-CONTAINING PROTEIN"/>
    <property type="match status" value="1"/>
</dbReference>
<organism evidence="4 5">
    <name type="scientific">Solidesulfovibrio fructosivorans JJ]</name>
    <dbReference type="NCBI Taxonomy" id="596151"/>
    <lineage>
        <taxon>Bacteria</taxon>
        <taxon>Pseudomonadati</taxon>
        <taxon>Thermodesulfobacteriota</taxon>
        <taxon>Desulfovibrionia</taxon>
        <taxon>Desulfovibrionales</taxon>
        <taxon>Desulfovibrionaceae</taxon>
        <taxon>Solidesulfovibrio</taxon>
    </lineage>
</organism>
<dbReference type="PROSITE" id="PS51371">
    <property type="entry name" value="CBS"/>
    <property type="match status" value="2"/>
</dbReference>
<evidence type="ECO:0000259" key="3">
    <source>
        <dbReference type="PROSITE" id="PS51371"/>
    </source>
</evidence>
<proteinExistence type="predicted"/>
<evidence type="ECO:0000256" key="2">
    <source>
        <dbReference type="PROSITE-ProRule" id="PRU00703"/>
    </source>
</evidence>
<keyword evidence="1 2" id="KW-0129">CBS domain</keyword>
<dbReference type="Proteomes" id="UP000006250">
    <property type="component" value="Unassembled WGS sequence"/>
</dbReference>
<dbReference type="SMART" id="SM00116">
    <property type="entry name" value="CBS"/>
    <property type="match status" value="2"/>
</dbReference>
<name>E1JWS2_SOLFR</name>
<dbReference type="EMBL" id="AECZ01000012">
    <property type="protein sequence ID" value="EFL51126.1"/>
    <property type="molecule type" value="Genomic_DNA"/>
</dbReference>
<dbReference type="STRING" id="596151.DesfrDRAFT_2071"/>
<evidence type="ECO:0000256" key="1">
    <source>
        <dbReference type="ARBA" id="ARBA00023122"/>
    </source>
</evidence>
<evidence type="ECO:0000313" key="4">
    <source>
        <dbReference type="EMBL" id="EFL51126.1"/>
    </source>
</evidence>
<feature type="domain" description="CBS" evidence="3">
    <location>
        <begin position="7"/>
        <end position="64"/>
    </location>
</feature>